<reference evidence="1" key="1">
    <citation type="submission" date="2021-06" db="EMBL/GenBank/DDBJ databases">
        <authorList>
            <person name="Kallberg Y."/>
            <person name="Tangrot J."/>
            <person name="Rosling A."/>
        </authorList>
    </citation>
    <scope>NUCLEOTIDE SEQUENCE</scope>
    <source>
        <strain evidence="1">MA453B</strain>
    </source>
</reference>
<sequence>MDMHNVPIFIPTQNSTQFSDCSTDYLSVETRVYPDGFFL</sequence>
<comment type="caution">
    <text evidence="1">The sequence shown here is derived from an EMBL/GenBank/DDBJ whole genome shotgun (WGS) entry which is preliminary data.</text>
</comment>
<name>A0A9N9BYV9_9GLOM</name>
<protein>
    <submittedName>
        <fullName evidence="1">6314_t:CDS:1</fullName>
    </submittedName>
</protein>
<evidence type="ECO:0000313" key="1">
    <source>
        <dbReference type="EMBL" id="CAG8584658.1"/>
    </source>
</evidence>
<proteinExistence type="predicted"/>
<keyword evidence="2" id="KW-1185">Reference proteome</keyword>
<dbReference type="Proteomes" id="UP000789405">
    <property type="component" value="Unassembled WGS sequence"/>
</dbReference>
<dbReference type="AlphaFoldDB" id="A0A9N9BYV9"/>
<evidence type="ECO:0000313" key="2">
    <source>
        <dbReference type="Proteomes" id="UP000789405"/>
    </source>
</evidence>
<gene>
    <name evidence="1" type="ORF">DERYTH_LOCUS6864</name>
</gene>
<dbReference type="EMBL" id="CAJVPY010003198">
    <property type="protein sequence ID" value="CAG8584658.1"/>
    <property type="molecule type" value="Genomic_DNA"/>
</dbReference>
<accession>A0A9N9BYV9</accession>
<organism evidence="1 2">
    <name type="scientific">Dentiscutata erythropus</name>
    <dbReference type="NCBI Taxonomy" id="1348616"/>
    <lineage>
        <taxon>Eukaryota</taxon>
        <taxon>Fungi</taxon>
        <taxon>Fungi incertae sedis</taxon>
        <taxon>Mucoromycota</taxon>
        <taxon>Glomeromycotina</taxon>
        <taxon>Glomeromycetes</taxon>
        <taxon>Diversisporales</taxon>
        <taxon>Gigasporaceae</taxon>
        <taxon>Dentiscutata</taxon>
    </lineage>
</organism>